<keyword evidence="2" id="KW-0472">Membrane</keyword>
<feature type="transmembrane region" description="Helical" evidence="2">
    <location>
        <begin position="247"/>
        <end position="271"/>
    </location>
</feature>
<feature type="chain" id="PRO_5035260564" evidence="3">
    <location>
        <begin position="27"/>
        <end position="363"/>
    </location>
</feature>
<keyword evidence="2" id="KW-1133">Transmembrane helix</keyword>
<gene>
    <name evidence="4" type="ORF">AFUS01_LOCUS23639</name>
</gene>
<organism evidence="4 5">
    <name type="scientific">Allacma fusca</name>
    <dbReference type="NCBI Taxonomy" id="39272"/>
    <lineage>
        <taxon>Eukaryota</taxon>
        <taxon>Metazoa</taxon>
        <taxon>Ecdysozoa</taxon>
        <taxon>Arthropoda</taxon>
        <taxon>Hexapoda</taxon>
        <taxon>Collembola</taxon>
        <taxon>Symphypleona</taxon>
        <taxon>Sminthuridae</taxon>
        <taxon>Allacma</taxon>
    </lineage>
</organism>
<evidence type="ECO:0000256" key="3">
    <source>
        <dbReference type="SAM" id="SignalP"/>
    </source>
</evidence>
<dbReference type="Proteomes" id="UP000708208">
    <property type="component" value="Unassembled WGS sequence"/>
</dbReference>
<evidence type="ECO:0000256" key="1">
    <source>
        <dbReference type="SAM" id="MobiDB-lite"/>
    </source>
</evidence>
<comment type="caution">
    <text evidence="4">The sequence shown here is derived from an EMBL/GenBank/DDBJ whole genome shotgun (WGS) entry which is preliminary data.</text>
</comment>
<dbReference type="AlphaFoldDB" id="A0A8J2KFF1"/>
<evidence type="ECO:0000313" key="5">
    <source>
        <dbReference type="Proteomes" id="UP000708208"/>
    </source>
</evidence>
<keyword evidence="5" id="KW-1185">Reference proteome</keyword>
<feature type="signal peptide" evidence="3">
    <location>
        <begin position="1"/>
        <end position="26"/>
    </location>
</feature>
<dbReference type="EMBL" id="CAJVCH010286725">
    <property type="protein sequence ID" value="CAG7784986.1"/>
    <property type="molecule type" value="Genomic_DNA"/>
</dbReference>
<sequence length="363" mass="39690">MKRRKDSRVFLLIVLIASCHISILNAVNLNAEIVNIALDFDNSATALITLDSNTTETEFDIFINSGAPPDENSTWKLNLVVEEMNAGPDLNCSSETSPHITLDYDFGGKKVIICDDFDHSNSDFHDITVFSANHTNIKITTSGNWDTVTAQIVVTIYYETNECSSCRPGTFCCDGKRSSCKGSLLYDDLILGGQVDDSKPRCIHRNLTCNSHANCGMTCNADESEDTCVPKDECHSHPSGCYWEAGFFWTAVLAVVFFVMAPTVIVFLICYHKQVNTLNSRRRGGPVTVSSPPNDLPPTYDELAAEDPPPCFCSVISTLPENDTQDGGVDNTGFEPEARTGNQSFTCVCGGNKTSENGDRSNN</sequence>
<evidence type="ECO:0000256" key="2">
    <source>
        <dbReference type="SAM" id="Phobius"/>
    </source>
</evidence>
<evidence type="ECO:0000313" key="4">
    <source>
        <dbReference type="EMBL" id="CAG7784986.1"/>
    </source>
</evidence>
<reference evidence="4" key="1">
    <citation type="submission" date="2021-06" db="EMBL/GenBank/DDBJ databases">
        <authorList>
            <person name="Hodson N. C."/>
            <person name="Mongue J. A."/>
            <person name="Jaron S. K."/>
        </authorList>
    </citation>
    <scope>NUCLEOTIDE SEQUENCE</scope>
</reference>
<feature type="region of interest" description="Disordered" evidence="1">
    <location>
        <begin position="281"/>
        <end position="301"/>
    </location>
</feature>
<name>A0A8J2KFF1_9HEXA</name>
<keyword evidence="3" id="KW-0732">Signal</keyword>
<dbReference type="PROSITE" id="PS51257">
    <property type="entry name" value="PROKAR_LIPOPROTEIN"/>
    <property type="match status" value="1"/>
</dbReference>
<accession>A0A8J2KFF1</accession>
<protein>
    <submittedName>
        <fullName evidence="4">Uncharacterized protein</fullName>
    </submittedName>
</protein>
<proteinExistence type="predicted"/>
<keyword evidence="2" id="KW-0812">Transmembrane</keyword>